<dbReference type="AlphaFoldDB" id="A0A5C7VS90"/>
<dbReference type="Gene3D" id="3.40.190.10">
    <property type="entry name" value="Periplasmic binding protein-like II"/>
    <property type="match status" value="2"/>
</dbReference>
<name>A0A5C7VS90_AQUAC</name>
<dbReference type="Proteomes" id="UP000321110">
    <property type="component" value="Unassembled WGS sequence"/>
</dbReference>
<feature type="chain" id="PRO_5022726309" evidence="3">
    <location>
        <begin position="18"/>
        <end position="241"/>
    </location>
</feature>
<accession>A0A5C7VS90</accession>
<dbReference type="InterPro" id="IPR001638">
    <property type="entry name" value="Solute-binding_3/MltF_N"/>
</dbReference>
<comment type="caution">
    <text evidence="5">The sequence shown here is derived from an EMBL/GenBank/DDBJ whole genome shotgun (WGS) entry which is preliminary data.</text>
</comment>
<sequence length="241" mass="27543">MRILTLVLLLVCSPLHAGEIWRVVGDEQFAPYSFVTMEDDTPRGVDVELIRAIMQAGAIDYQLRLYPWERVKRMLDRGEVDMAFQFAGTPERMAQYELVGPLRTGSTVFMTTHKIALQDWTSLDDFAPFVIGQVRGYAYQSDFDKADLARDTSAQNPRQLVSMLLAGRIDIIVGDRTQLLYFALEQRAQDNVRILPRPLVQMPRYVAFAKGDKVRAERFAEALERVRASGALDKILQQWEQ</sequence>
<dbReference type="PANTHER" id="PTHR35936">
    <property type="entry name" value="MEMBRANE-BOUND LYTIC MUREIN TRANSGLYCOSYLASE F"/>
    <property type="match status" value="1"/>
</dbReference>
<reference evidence="5 6" key="1">
    <citation type="submission" date="2018-09" db="EMBL/GenBank/DDBJ databases">
        <title>Metagenome Assembled Genomes from an Advanced Water Purification Facility.</title>
        <authorList>
            <person name="Stamps B.W."/>
            <person name="Spear J.R."/>
        </authorList>
    </citation>
    <scope>NUCLEOTIDE SEQUENCE [LARGE SCALE GENOMIC DNA]</scope>
    <source>
        <strain evidence="5">Bin_52_1</strain>
    </source>
</reference>
<keyword evidence="2 3" id="KW-0732">Signal</keyword>
<dbReference type="PANTHER" id="PTHR35936:SF35">
    <property type="entry name" value="L-CYSTINE-BINDING PROTEIN TCYJ"/>
    <property type="match status" value="1"/>
</dbReference>
<evidence type="ECO:0000256" key="2">
    <source>
        <dbReference type="ARBA" id="ARBA00022729"/>
    </source>
</evidence>
<proteinExistence type="inferred from homology"/>
<dbReference type="Pfam" id="PF00497">
    <property type="entry name" value="SBP_bac_3"/>
    <property type="match status" value="1"/>
</dbReference>
<organism evidence="5 6">
    <name type="scientific">Aquipseudomonas alcaligenes</name>
    <name type="common">Pseudomonas alcaligenes</name>
    <dbReference type="NCBI Taxonomy" id="43263"/>
    <lineage>
        <taxon>Bacteria</taxon>
        <taxon>Pseudomonadati</taxon>
        <taxon>Pseudomonadota</taxon>
        <taxon>Gammaproteobacteria</taxon>
        <taxon>Pseudomonadales</taxon>
        <taxon>Pseudomonadaceae</taxon>
        <taxon>Aquipseudomonas</taxon>
    </lineage>
</organism>
<feature type="domain" description="Solute-binding protein family 3/N-terminal" evidence="4">
    <location>
        <begin position="22"/>
        <end position="240"/>
    </location>
</feature>
<feature type="signal peptide" evidence="3">
    <location>
        <begin position="1"/>
        <end position="17"/>
    </location>
</feature>
<evidence type="ECO:0000256" key="1">
    <source>
        <dbReference type="ARBA" id="ARBA00010333"/>
    </source>
</evidence>
<dbReference type="SMART" id="SM00062">
    <property type="entry name" value="PBPb"/>
    <property type="match status" value="1"/>
</dbReference>
<dbReference type="EMBL" id="SSFO01000274">
    <property type="protein sequence ID" value="TXI28477.1"/>
    <property type="molecule type" value="Genomic_DNA"/>
</dbReference>
<evidence type="ECO:0000259" key="4">
    <source>
        <dbReference type="SMART" id="SM00062"/>
    </source>
</evidence>
<evidence type="ECO:0000313" key="6">
    <source>
        <dbReference type="Proteomes" id="UP000321110"/>
    </source>
</evidence>
<evidence type="ECO:0000256" key="3">
    <source>
        <dbReference type="SAM" id="SignalP"/>
    </source>
</evidence>
<gene>
    <name evidence="5" type="ORF">E6Q69_16290</name>
</gene>
<evidence type="ECO:0000313" key="5">
    <source>
        <dbReference type="EMBL" id="TXI28477.1"/>
    </source>
</evidence>
<protein>
    <submittedName>
        <fullName evidence="5">Amino acid ABC transporter substrate-binding protein</fullName>
    </submittedName>
</protein>
<dbReference type="SUPFAM" id="SSF53850">
    <property type="entry name" value="Periplasmic binding protein-like II"/>
    <property type="match status" value="1"/>
</dbReference>
<comment type="similarity">
    <text evidence="1">Belongs to the bacterial solute-binding protein 3 family.</text>
</comment>